<protein>
    <recommendedName>
        <fullName evidence="4">Small secreted protein</fullName>
    </recommendedName>
</protein>
<sequence length="179" mass="18916">MMQALSLFAFPWLFKAGTSLHLNVTAISARDGSSTLECWQMNQPFDTSTEPGISGTTQVSLGAASSLSYSILPPNFDGGIHNAPENQWVAFTSGLAHITLPDDNATSAYITGGPFGLIFAADTKNVSRIGHRTEYPGITETVALRIPTVDGEVPKHRVLHSGPCGTSEIAGIRAYGLPA</sequence>
<feature type="chain" id="PRO_5028984776" description="Small secreted protein" evidence="1">
    <location>
        <begin position="20"/>
        <end position="179"/>
    </location>
</feature>
<proteinExistence type="predicted"/>
<name>A0A7C8MV16_9PEZI</name>
<gene>
    <name evidence="2" type="ORF">GQX73_g4473</name>
</gene>
<comment type="caution">
    <text evidence="2">The sequence shown here is derived from an EMBL/GenBank/DDBJ whole genome shotgun (WGS) entry which is preliminary data.</text>
</comment>
<dbReference type="InParanoid" id="A0A7C8MV16"/>
<dbReference type="EMBL" id="WUBL01000041">
    <property type="protein sequence ID" value="KAF2969047.1"/>
    <property type="molecule type" value="Genomic_DNA"/>
</dbReference>
<evidence type="ECO:0008006" key="4">
    <source>
        <dbReference type="Google" id="ProtNLM"/>
    </source>
</evidence>
<dbReference type="AlphaFoldDB" id="A0A7C8MV16"/>
<keyword evidence="1" id="KW-0732">Signal</keyword>
<feature type="signal peptide" evidence="1">
    <location>
        <begin position="1"/>
        <end position="19"/>
    </location>
</feature>
<evidence type="ECO:0000313" key="2">
    <source>
        <dbReference type="EMBL" id="KAF2969047.1"/>
    </source>
</evidence>
<accession>A0A7C8MV16</accession>
<dbReference type="OrthoDB" id="3223416at2759"/>
<evidence type="ECO:0000256" key="1">
    <source>
        <dbReference type="SAM" id="SignalP"/>
    </source>
</evidence>
<dbReference type="Proteomes" id="UP000481858">
    <property type="component" value="Unassembled WGS sequence"/>
</dbReference>
<keyword evidence="3" id="KW-1185">Reference proteome</keyword>
<evidence type="ECO:0000313" key="3">
    <source>
        <dbReference type="Proteomes" id="UP000481858"/>
    </source>
</evidence>
<organism evidence="2 3">
    <name type="scientific">Xylaria multiplex</name>
    <dbReference type="NCBI Taxonomy" id="323545"/>
    <lineage>
        <taxon>Eukaryota</taxon>
        <taxon>Fungi</taxon>
        <taxon>Dikarya</taxon>
        <taxon>Ascomycota</taxon>
        <taxon>Pezizomycotina</taxon>
        <taxon>Sordariomycetes</taxon>
        <taxon>Xylariomycetidae</taxon>
        <taxon>Xylariales</taxon>
        <taxon>Xylariaceae</taxon>
        <taxon>Xylaria</taxon>
    </lineage>
</organism>
<reference evidence="2 3" key="1">
    <citation type="submission" date="2019-12" db="EMBL/GenBank/DDBJ databases">
        <title>Draft genome sequence of the ascomycete Xylaria multiplex DSM 110363.</title>
        <authorList>
            <person name="Buettner E."/>
            <person name="Kellner H."/>
        </authorList>
    </citation>
    <scope>NUCLEOTIDE SEQUENCE [LARGE SCALE GENOMIC DNA]</scope>
    <source>
        <strain evidence="2 3">DSM 110363</strain>
    </source>
</reference>